<organism evidence="13 14">
    <name type="scientific">Diaphorobacter ruginosibacter</name>
    <dbReference type="NCBI Taxonomy" id="1715720"/>
    <lineage>
        <taxon>Bacteria</taxon>
        <taxon>Pseudomonadati</taxon>
        <taxon>Pseudomonadota</taxon>
        <taxon>Betaproteobacteria</taxon>
        <taxon>Burkholderiales</taxon>
        <taxon>Comamonadaceae</taxon>
        <taxon>Diaphorobacter</taxon>
    </lineage>
</organism>
<dbReference type="GO" id="GO:0015288">
    <property type="term" value="F:porin activity"/>
    <property type="evidence" value="ECO:0007669"/>
    <property type="project" value="UniProtKB-KW"/>
</dbReference>
<dbReference type="GO" id="GO:0006811">
    <property type="term" value="P:monoatomic ion transport"/>
    <property type="evidence" value="ECO:0007669"/>
    <property type="project" value="UniProtKB-KW"/>
</dbReference>
<dbReference type="Proteomes" id="UP000515811">
    <property type="component" value="Chromosome"/>
</dbReference>
<evidence type="ECO:0000256" key="1">
    <source>
        <dbReference type="ARBA" id="ARBA00004571"/>
    </source>
</evidence>
<dbReference type="InterPro" id="IPR050298">
    <property type="entry name" value="Gram-neg_bact_OMP"/>
</dbReference>
<dbReference type="AlphaFoldDB" id="A0A7G9RU18"/>
<dbReference type="PANTHER" id="PTHR34501:SF9">
    <property type="entry name" value="MAJOR OUTER MEMBRANE PROTEIN P.IA"/>
    <property type="match status" value="1"/>
</dbReference>
<feature type="chain" id="PRO_5028908342" evidence="11">
    <location>
        <begin position="24"/>
        <end position="350"/>
    </location>
</feature>
<sequence>MKKAIPSRMLAMLALTFSTYAAAQSQLTVYGIIDTNLEYLNNQAKEGGGKANLLRMGNSGLQGPRVGFRGSEDLGNGLKAIFTLEHGFNSDTGTPADAARFFNRGSFMGLETKEHRVTLGRQYTSIFDALLFIAPLAYSGAYEPFSPLLGNLRNDNSVKYRFNMAGLQAQAHYAFGEQTSSKSANAAYGGFVSYVQNGWNATIVADQQNGADVNGAHSRARKLAVAAAYQLNPALRLSAGYRWGQNKSDTGVTALRDDFWWLGANYQFANPFSLSVAYYQDNVKTRNGAGDQPTTRQLTVQGIYALSKRTDLYAAAAHSRNAGLNFAALSTLAAGSKSQSGISLGVRHRF</sequence>
<keyword evidence="9" id="KW-0472">Membrane</keyword>
<dbReference type="RefSeq" id="WP_187600007.1">
    <property type="nucleotide sequence ID" value="NZ_CP060714.1"/>
</dbReference>
<evidence type="ECO:0000256" key="6">
    <source>
        <dbReference type="ARBA" id="ARBA00022729"/>
    </source>
</evidence>
<keyword evidence="6 11" id="KW-0732">Signal</keyword>
<dbReference type="SUPFAM" id="SSF56935">
    <property type="entry name" value="Porins"/>
    <property type="match status" value="1"/>
</dbReference>
<dbReference type="InterPro" id="IPR033900">
    <property type="entry name" value="Gram_neg_porin_domain"/>
</dbReference>
<dbReference type="CDD" id="cd00342">
    <property type="entry name" value="gram_neg_porins"/>
    <property type="match status" value="1"/>
</dbReference>
<keyword evidence="4" id="KW-1134">Transmembrane beta strand</keyword>
<evidence type="ECO:0000256" key="10">
    <source>
        <dbReference type="ARBA" id="ARBA00023237"/>
    </source>
</evidence>
<evidence type="ECO:0000313" key="14">
    <source>
        <dbReference type="Proteomes" id="UP000515811"/>
    </source>
</evidence>
<accession>A0A7G9RU18</accession>
<dbReference type="GO" id="GO:0009279">
    <property type="term" value="C:cell outer membrane"/>
    <property type="evidence" value="ECO:0007669"/>
    <property type="project" value="UniProtKB-SubCell"/>
</dbReference>
<dbReference type="Gene3D" id="2.40.160.10">
    <property type="entry name" value="Porin"/>
    <property type="match status" value="1"/>
</dbReference>
<name>A0A7G9RU18_9BURK</name>
<dbReference type="PRINTS" id="PR00184">
    <property type="entry name" value="NEISSPPORIN"/>
</dbReference>
<evidence type="ECO:0000256" key="8">
    <source>
        <dbReference type="ARBA" id="ARBA00023114"/>
    </source>
</evidence>
<reference evidence="13 14" key="1">
    <citation type="submission" date="2020-08" db="EMBL/GenBank/DDBJ databases">
        <title>Genome sequence of Diaphorobacter ruginosibacter DSM 27467T.</title>
        <authorList>
            <person name="Hyun D.-W."/>
            <person name="Bae J.-W."/>
        </authorList>
    </citation>
    <scope>NUCLEOTIDE SEQUENCE [LARGE SCALE GENOMIC DNA]</scope>
    <source>
        <strain evidence="13 14">DSM 27467</strain>
    </source>
</reference>
<proteinExistence type="predicted"/>
<evidence type="ECO:0000259" key="12">
    <source>
        <dbReference type="Pfam" id="PF13609"/>
    </source>
</evidence>
<evidence type="ECO:0000256" key="7">
    <source>
        <dbReference type="ARBA" id="ARBA00023065"/>
    </source>
</evidence>
<evidence type="ECO:0000256" key="5">
    <source>
        <dbReference type="ARBA" id="ARBA00022692"/>
    </source>
</evidence>
<protein>
    <submittedName>
        <fullName evidence="13">Porin</fullName>
    </submittedName>
</protein>
<evidence type="ECO:0000256" key="9">
    <source>
        <dbReference type="ARBA" id="ARBA00023136"/>
    </source>
</evidence>
<dbReference type="GO" id="GO:0046930">
    <property type="term" value="C:pore complex"/>
    <property type="evidence" value="ECO:0007669"/>
    <property type="project" value="UniProtKB-KW"/>
</dbReference>
<keyword evidence="8" id="KW-0626">Porin</keyword>
<keyword evidence="5" id="KW-0812">Transmembrane</keyword>
<keyword evidence="7" id="KW-0406">Ion transport</keyword>
<evidence type="ECO:0000256" key="11">
    <source>
        <dbReference type="SAM" id="SignalP"/>
    </source>
</evidence>
<dbReference type="KEGG" id="drg:H9K76_10040"/>
<keyword evidence="14" id="KW-1185">Reference proteome</keyword>
<keyword evidence="3" id="KW-0813">Transport</keyword>
<keyword evidence="10" id="KW-0998">Cell outer membrane</keyword>
<feature type="signal peptide" evidence="11">
    <location>
        <begin position="1"/>
        <end position="23"/>
    </location>
</feature>
<dbReference type="InterPro" id="IPR023614">
    <property type="entry name" value="Porin_dom_sf"/>
</dbReference>
<comment type="subcellular location">
    <subcellularLocation>
        <location evidence="1">Cell outer membrane</location>
        <topology evidence="1">Multi-pass membrane protein</topology>
    </subcellularLocation>
</comment>
<dbReference type="PANTHER" id="PTHR34501">
    <property type="entry name" value="PROTEIN YDDL-RELATED"/>
    <property type="match status" value="1"/>
</dbReference>
<dbReference type="EMBL" id="CP060714">
    <property type="protein sequence ID" value="QNN59093.1"/>
    <property type="molecule type" value="Genomic_DNA"/>
</dbReference>
<dbReference type="InterPro" id="IPR002299">
    <property type="entry name" value="Porin_Neis"/>
</dbReference>
<dbReference type="Pfam" id="PF13609">
    <property type="entry name" value="Porin_4"/>
    <property type="match status" value="1"/>
</dbReference>
<comment type="subunit">
    <text evidence="2">Homotrimer.</text>
</comment>
<gene>
    <name evidence="13" type="ORF">H9K76_10040</name>
</gene>
<feature type="domain" description="Porin" evidence="12">
    <location>
        <begin position="11"/>
        <end position="322"/>
    </location>
</feature>
<evidence type="ECO:0000256" key="4">
    <source>
        <dbReference type="ARBA" id="ARBA00022452"/>
    </source>
</evidence>
<evidence type="ECO:0000256" key="2">
    <source>
        <dbReference type="ARBA" id="ARBA00011233"/>
    </source>
</evidence>
<evidence type="ECO:0000313" key="13">
    <source>
        <dbReference type="EMBL" id="QNN59093.1"/>
    </source>
</evidence>
<evidence type="ECO:0000256" key="3">
    <source>
        <dbReference type="ARBA" id="ARBA00022448"/>
    </source>
</evidence>